<sequence>MAKSIRASVSKRNRATLRKNFFGPIVDARTERLHAKLQELADKPRPEAPEKSKREQAETKQPRPNSEVTKPWMSTPRPLRASRRPLVCKSETRSLATRLFSRSANLPAREDPRNKGFLGLNQKGVWGVSCGTIELHDVNMTSNRYIFKRT</sequence>
<dbReference type="GO" id="GO:0030687">
    <property type="term" value="C:preribosome, large subunit precursor"/>
    <property type="evidence" value="ECO:0007669"/>
    <property type="project" value="TreeGrafter"/>
</dbReference>
<feature type="domain" description="DUF2423" evidence="2">
    <location>
        <begin position="1"/>
        <end position="44"/>
    </location>
</feature>
<protein>
    <recommendedName>
        <fullName evidence="2">DUF2423 domain-containing protein</fullName>
    </recommendedName>
</protein>
<gene>
    <name evidence="3" type="ORF">PSALAMII_LOCUS4205</name>
</gene>
<dbReference type="PANTHER" id="PTHR28219:SF1">
    <property type="entry name" value="UPF0642 PROTEIN YBL028C"/>
    <property type="match status" value="1"/>
</dbReference>
<dbReference type="OrthoDB" id="8775810at2759"/>
<dbReference type="PANTHER" id="PTHR28219">
    <property type="entry name" value="UPF0642 PROTEIN YBL028C"/>
    <property type="match status" value="1"/>
</dbReference>
<organism evidence="3 4">
    <name type="scientific">Penicillium salamii</name>
    <dbReference type="NCBI Taxonomy" id="1612424"/>
    <lineage>
        <taxon>Eukaryota</taxon>
        <taxon>Fungi</taxon>
        <taxon>Dikarya</taxon>
        <taxon>Ascomycota</taxon>
        <taxon>Pezizomycotina</taxon>
        <taxon>Eurotiomycetes</taxon>
        <taxon>Eurotiomycetidae</taxon>
        <taxon>Eurotiales</taxon>
        <taxon>Aspergillaceae</taxon>
        <taxon>Penicillium</taxon>
    </lineage>
</organism>
<reference evidence="3" key="1">
    <citation type="submission" date="2021-07" db="EMBL/GenBank/DDBJ databases">
        <authorList>
            <person name="Branca A.L. A."/>
        </authorList>
    </citation>
    <scope>NUCLEOTIDE SEQUENCE</scope>
</reference>
<proteinExistence type="predicted"/>
<feature type="compositionally biased region" description="Basic and acidic residues" evidence="1">
    <location>
        <begin position="36"/>
        <end position="61"/>
    </location>
</feature>
<name>A0A9W4J115_9EURO</name>
<evidence type="ECO:0000259" key="2">
    <source>
        <dbReference type="Pfam" id="PF10338"/>
    </source>
</evidence>
<evidence type="ECO:0000313" key="4">
    <source>
        <dbReference type="Proteomes" id="UP001152649"/>
    </source>
</evidence>
<evidence type="ECO:0000256" key="1">
    <source>
        <dbReference type="SAM" id="MobiDB-lite"/>
    </source>
</evidence>
<accession>A0A9W4J115</accession>
<dbReference type="AlphaFoldDB" id="A0A9W4J115"/>
<keyword evidence="4" id="KW-1185">Reference proteome</keyword>
<evidence type="ECO:0000313" key="3">
    <source>
        <dbReference type="EMBL" id="CAG8365626.1"/>
    </source>
</evidence>
<comment type="caution">
    <text evidence="3">The sequence shown here is derived from an EMBL/GenBank/DDBJ whole genome shotgun (WGS) entry which is preliminary data.</text>
</comment>
<dbReference type="Pfam" id="PF10338">
    <property type="entry name" value="YBL028C_N"/>
    <property type="match status" value="1"/>
</dbReference>
<dbReference type="EMBL" id="CAJVPG010000166">
    <property type="protein sequence ID" value="CAG8365626.1"/>
    <property type="molecule type" value="Genomic_DNA"/>
</dbReference>
<dbReference type="Proteomes" id="UP001152649">
    <property type="component" value="Unassembled WGS sequence"/>
</dbReference>
<dbReference type="InterPro" id="IPR019434">
    <property type="entry name" value="DUF2423"/>
</dbReference>
<feature type="region of interest" description="Disordered" evidence="1">
    <location>
        <begin position="36"/>
        <end position="88"/>
    </location>
</feature>